<evidence type="ECO:0000256" key="1">
    <source>
        <dbReference type="ARBA" id="ARBA00004141"/>
    </source>
</evidence>
<evidence type="ECO:0000313" key="13">
    <source>
        <dbReference type="EnsemblMetazoa" id="KAF7494694.1"/>
    </source>
</evidence>
<dbReference type="SMART" id="SM00744">
    <property type="entry name" value="RINGv"/>
    <property type="match status" value="1"/>
</dbReference>
<keyword evidence="14" id="KW-1185">Reference proteome</keyword>
<proteinExistence type="predicted"/>
<gene>
    <name evidence="12" type="ORF">SSS_6208</name>
</gene>
<dbReference type="PANTHER" id="PTHR46065:SF3">
    <property type="entry name" value="FI20425P1"/>
    <property type="match status" value="1"/>
</dbReference>
<dbReference type="InterPro" id="IPR013083">
    <property type="entry name" value="Znf_RING/FYVE/PHD"/>
</dbReference>
<dbReference type="SUPFAM" id="SSF57850">
    <property type="entry name" value="RING/U-box"/>
    <property type="match status" value="1"/>
</dbReference>
<evidence type="ECO:0000313" key="14">
    <source>
        <dbReference type="Proteomes" id="UP000070412"/>
    </source>
</evidence>
<dbReference type="Gene3D" id="3.30.40.10">
    <property type="entry name" value="Zinc/RING finger domain, C3HC4 (zinc finger)"/>
    <property type="match status" value="1"/>
</dbReference>
<dbReference type="AlphaFoldDB" id="A0A834RCF5"/>
<evidence type="ECO:0000256" key="4">
    <source>
        <dbReference type="ARBA" id="ARBA00022723"/>
    </source>
</evidence>
<dbReference type="OrthoDB" id="6514236at2759"/>
<feature type="transmembrane region" description="Helical" evidence="10">
    <location>
        <begin position="149"/>
        <end position="171"/>
    </location>
</feature>
<evidence type="ECO:0000256" key="9">
    <source>
        <dbReference type="ARBA" id="ARBA00023136"/>
    </source>
</evidence>
<feature type="domain" description="RING-CH-type" evidence="11">
    <location>
        <begin position="24"/>
        <end position="95"/>
    </location>
</feature>
<keyword evidence="2" id="KW-0808">Transferase</keyword>
<evidence type="ECO:0000256" key="5">
    <source>
        <dbReference type="ARBA" id="ARBA00022771"/>
    </source>
</evidence>
<keyword evidence="4" id="KW-0479">Metal-binding</keyword>
<dbReference type="Pfam" id="PF12906">
    <property type="entry name" value="RINGv"/>
    <property type="match status" value="1"/>
</dbReference>
<evidence type="ECO:0000256" key="7">
    <source>
        <dbReference type="ARBA" id="ARBA00022833"/>
    </source>
</evidence>
<evidence type="ECO:0000313" key="12">
    <source>
        <dbReference type="EMBL" id="KAF7494694.1"/>
    </source>
</evidence>
<evidence type="ECO:0000256" key="8">
    <source>
        <dbReference type="ARBA" id="ARBA00022989"/>
    </source>
</evidence>
<evidence type="ECO:0000256" key="6">
    <source>
        <dbReference type="ARBA" id="ARBA00022786"/>
    </source>
</evidence>
<reference evidence="12" key="2">
    <citation type="submission" date="2020-01" db="EMBL/GenBank/DDBJ databases">
        <authorList>
            <person name="Korhonen P.K.K."/>
            <person name="Guangxu M.G."/>
            <person name="Wang T.W."/>
            <person name="Stroehlein A.J.S."/>
            <person name="Young N.D."/>
            <person name="Ang C.-S.A."/>
            <person name="Fernando D.W.F."/>
            <person name="Lu H.L."/>
            <person name="Taylor S.T."/>
            <person name="Ehtesham M.E.M."/>
            <person name="Najaraj S.H.N."/>
            <person name="Harsha G.H.G."/>
            <person name="Madugundu A.M."/>
            <person name="Renuse S.R."/>
            <person name="Holt D.H."/>
            <person name="Pandey A.P."/>
            <person name="Papenfuss A.P."/>
            <person name="Gasser R.B.G."/>
            <person name="Fischer K.F."/>
        </authorList>
    </citation>
    <scope>NUCLEOTIDE SEQUENCE</scope>
    <source>
        <strain evidence="12">SSS_KF_BRIS2020</strain>
    </source>
</reference>
<dbReference type="PANTHER" id="PTHR46065">
    <property type="entry name" value="E3 UBIQUITIN-PROTEIN LIGASE MARCH 2/3 FAMILY MEMBER"/>
    <property type="match status" value="1"/>
</dbReference>
<evidence type="ECO:0000256" key="10">
    <source>
        <dbReference type="SAM" id="Phobius"/>
    </source>
</evidence>
<accession>A0A834RCF5</accession>
<name>A0A834RCF5_SARSC</name>
<keyword evidence="6" id="KW-0833">Ubl conjugation pathway</keyword>
<organism evidence="12">
    <name type="scientific">Sarcoptes scabiei</name>
    <name type="common">Itch mite</name>
    <name type="synonym">Acarus scabiei</name>
    <dbReference type="NCBI Taxonomy" id="52283"/>
    <lineage>
        <taxon>Eukaryota</taxon>
        <taxon>Metazoa</taxon>
        <taxon>Ecdysozoa</taxon>
        <taxon>Arthropoda</taxon>
        <taxon>Chelicerata</taxon>
        <taxon>Arachnida</taxon>
        <taxon>Acari</taxon>
        <taxon>Acariformes</taxon>
        <taxon>Sarcoptiformes</taxon>
        <taxon>Astigmata</taxon>
        <taxon>Psoroptidia</taxon>
        <taxon>Sarcoptoidea</taxon>
        <taxon>Sarcoptidae</taxon>
        <taxon>Sarcoptinae</taxon>
        <taxon>Sarcoptes</taxon>
    </lineage>
</organism>
<dbReference type="PROSITE" id="PS51292">
    <property type="entry name" value="ZF_RING_CH"/>
    <property type="match status" value="1"/>
</dbReference>
<feature type="transmembrane region" description="Helical" evidence="10">
    <location>
        <begin position="118"/>
        <end position="137"/>
    </location>
</feature>
<dbReference type="GO" id="GO:0008270">
    <property type="term" value="F:zinc ion binding"/>
    <property type="evidence" value="ECO:0007669"/>
    <property type="project" value="UniProtKB-KW"/>
</dbReference>
<reference evidence="14" key="1">
    <citation type="journal article" date="2020" name="PLoS Negl. Trop. Dis.">
        <title>High-quality nuclear genome for Sarcoptes scabiei-A critical resource for a neglected parasite.</title>
        <authorList>
            <person name="Korhonen P.K."/>
            <person name="Gasser R.B."/>
            <person name="Ma G."/>
            <person name="Wang T."/>
            <person name="Stroehlein A.J."/>
            <person name="Young N.D."/>
            <person name="Ang C.S."/>
            <person name="Fernando D.D."/>
            <person name="Lu H.C."/>
            <person name="Taylor S."/>
            <person name="Reynolds S.L."/>
            <person name="Mofiz E."/>
            <person name="Najaraj S.H."/>
            <person name="Gowda H."/>
            <person name="Madugundu A."/>
            <person name="Renuse S."/>
            <person name="Holt D."/>
            <person name="Pandey A."/>
            <person name="Papenfuss A.T."/>
            <person name="Fischer K."/>
        </authorList>
    </citation>
    <scope>NUCLEOTIDE SEQUENCE [LARGE SCALE GENOMIC DNA]</scope>
</reference>
<keyword evidence="9 10" id="KW-0472">Membrane</keyword>
<keyword evidence="8 10" id="KW-1133">Transmembrane helix</keyword>
<keyword evidence="7" id="KW-0862">Zinc</keyword>
<dbReference type="InterPro" id="IPR011016">
    <property type="entry name" value="Znf_RING-CH"/>
</dbReference>
<evidence type="ECO:0000259" key="11">
    <source>
        <dbReference type="PROSITE" id="PS51292"/>
    </source>
</evidence>
<dbReference type="GO" id="GO:0016020">
    <property type="term" value="C:membrane"/>
    <property type="evidence" value="ECO:0007669"/>
    <property type="project" value="UniProtKB-SubCell"/>
</dbReference>
<dbReference type="EnsemblMetazoa" id="SSS_6208s_mrna">
    <property type="protein sequence ID" value="KAF7494694.1"/>
    <property type="gene ID" value="SSS_6208"/>
</dbReference>
<keyword evidence="3 10" id="KW-0812">Transmembrane</keyword>
<dbReference type="Proteomes" id="UP000070412">
    <property type="component" value="Unassembled WGS sequence"/>
</dbReference>
<dbReference type="EMBL" id="WVUK01000052">
    <property type="protein sequence ID" value="KAF7494694.1"/>
    <property type="molecule type" value="Genomic_DNA"/>
</dbReference>
<dbReference type="CDD" id="cd16495">
    <property type="entry name" value="RING_CH-C4HC3_MARCH"/>
    <property type="match status" value="1"/>
</dbReference>
<evidence type="ECO:0000256" key="2">
    <source>
        <dbReference type="ARBA" id="ARBA00022679"/>
    </source>
</evidence>
<dbReference type="GO" id="GO:0016740">
    <property type="term" value="F:transferase activity"/>
    <property type="evidence" value="ECO:0007669"/>
    <property type="project" value="UniProtKB-KW"/>
</dbReference>
<protein>
    <recommendedName>
        <fullName evidence="11">RING-CH-type domain-containing protein</fullName>
    </recommendedName>
</protein>
<evidence type="ECO:0000256" key="3">
    <source>
        <dbReference type="ARBA" id="ARBA00022692"/>
    </source>
</evidence>
<keyword evidence="5" id="KW-0863">Zinc-finger</keyword>
<sequence length="198" mass="23498">MNNDVANQHENLEKFENKLRPTPRSIGNSIRCRICYDAGEEKDNYNQIKSIQRPLISPCQCSGSIKWIHLDCLIKSIEFKNRTFCEICLSKIKGIQISFVRRTFLDFLRLNPDIRNEFLIAVLIIFLLQISLISQHFQRYDEQGFSTFFWLHVLIQISFITLYSIYTYVIYQQWIPRNLRIQINRNDTTDLSRGLLRG</sequence>
<reference evidence="13" key="3">
    <citation type="submission" date="2022-06" db="UniProtKB">
        <authorList>
            <consortium name="EnsemblMetazoa"/>
        </authorList>
    </citation>
    <scope>IDENTIFICATION</scope>
</reference>
<comment type="subcellular location">
    <subcellularLocation>
        <location evidence="1">Membrane</location>
        <topology evidence="1">Multi-pass membrane protein</topology>
    </subcellularLocation>
</comment>